<keyword evidence="3" id="KW-1185">Reference proteome</keyword>
<gene>
    <name evidence="2" type="ORF">FTOL_12436</name>
</gene>
<organism evidence="2 3">
    <name type="scientific">Fusarium torulosum</name>
    <dbReference type="NCBI Taxonomy" id="33205"/>
    <lineage>
        <taxon>Eukaryota</taxon>
        <taxon>Fungi</taxon>
        <taxon>Dikarya</taxon>
        <taxon>Ascomycota</taxon>
        <taxon>Pezizomycotina</taxon>
        <taxon>Sordariomycetes</taxon>
        <taxon>Hypocreomycetidae</taxon>
        <taxon>Hypocreales</taxon>
        <taxon>Nectriaceae</taxon>
        <taxon>Fusarium</taxon>
    </lineage>
</organism>
<reference evidence="2" key="1">
    <citation type="submission" date="2018-03" db="EMBL/GenBank/DDBJ databases">
        <authorList>
            <person name="Guldener U."/>
        </authorList>
    </citation>
    <scope>NUCLEOTIDE SEQUENCE</scope>
</reference>
<sequence>MERGLSDAMPDCHERPGRSYGGTRFVAPGLSRPTGTMTLLHTELSYSALSGLNKDVCGTDSILLDHQRQSLERHETTQPRAIAVTDSPPDELAHSMDQAINQHRPCPIHDKFETKQSI</sequence>
<proteinExistence type="predicted"/>
<protein>
    <submittedName>
        <fullName evidence="2">Uncharacterized protein</fullName>
    </submittedName>
</protein>
<dbReference type="Proteomes" id="UP001187734">
    <property type="component" value="Unassembled WGS sequence"/>
</dbReference>
<evidence type="ECO:0000313" key="3">
    <source>
        <dbReference type="Proteomes" id="UP001187734"/>
    </source>
</evidence>
<feature type="region of interest" description="Disordered" evidence="1">
    <location>
        <begin position="70"/>
        <end position="92"/>
    </location>
</feature>
<accession>A0AAE8SNW1</accession>
<name>A0AAE8SNW1_9HYPO</name>
<dbReference type="AlphaFoldDB" id="A0AAE8SNW1"/>
<comment type="caution">
    <text evidence="2">The sequence shown here is derived from an EMBL/GenBank/DDBJ whole genome shotgun (WGS) entry which is preliminary data.</text>
</comment>
<evidence type="ECO:0000313" key="2">
    <source>
        <dbReference type="EMBL" id="SPJ87967.1"/>
    </source>
</evidence>
<evidence type="ECO:0000256" key="1">
    <source>
        <dbReference type="SAM" id="MobiDB-lite"/>
    </source>
</evidence>
<feature type="compositionally biased region" description="Basic and acidic residues" evidence="1">
    <location>
        <begin position="1"/>
        <end position="17"/>
    </location>
</feature>
<feature type="region of interest" description="Disordered" evidence="1">
    <location>
        <begin position="1"/>
        <end position="26"/>
    </location>
</feature>
<dbReference type="EMBL" id="ONZP01000594">
    <property type="protein sequence ID" value="SPJ87967.1"/>
    <property type="molecule type" value="Genomic_DNA"/>
</dbReference>